<organism evidence="2 3">
    <name type="scientific">Branchiostoma lanceolatum</name>
    <name type="common">Common lancelet</name>
    <name type="synonym">Amphioxus lanceolatum</name>
    <dbReference type="NCBI Taxonomy" id="7740"/>
    <lineage>
        <taxon>Eukaryota</taxon>
        <taxon>Metazoa</taxon>
        <taxon>Chordata</taxon>
        <taxon>Cephalochordata</taxon>
        <taxon>Leptocardii</taxon>
        <taxon>Amphioxiformes</taxon>
        <taxon>Branchiostomatidae</taxon>
        <taxon>Branchiostoma</taxon>
    </lineage>
</organism>
<dbReference type="Proteomes" id="UP000838412">
    <property type="component" value="Chromosome 12"/>
</dbReference>
<evidence type="ECO:0000313" key="2">
    <source>
        <dbReference type="EMBL" id="CAH1242453.1"/>
    </source>
</evidence>
<evidence type="ECO:0000313" key="3">
    <source>
        <dbReference type="Proteomes" id="UP000838412"/>
    </source>
</evidence>
<dbReference type="AlphaFoldDB" id="A0A8J9YVF8"/>
<sequence length="136" mass="15204">MGHSRAHGGKASCSATSHEKGFRPIGSALLVLAADLVQQEHQLREELMQKEIEVERLREQLLTQDQPPLDLFMSASLELFLSASLELFLSASLELFLSASLELSAQITHFRRTFPQMDNHPIPVPSHLQPPALIRQ</sequence>
<dbReference type="EMBL" id="OV696697">
    <property type="protein sequence ID" value="CAH1242453.1"/>
    <property type="molecule type" value="Genomic_DNA"/>
</dbReference>
<keyword evidence="3" id="KW-1185">Reference proteome</keyword>
<gene>
    <name evidence="2" type="primary">Hypp6720</name>
    <name evidence="2" type="ORF">BLAG_LOCUS5744</name>
</gene>
<name>A0A8J9YVF8_BRALA</name>
<proteinExistence type="predicted"/>
<evidence type="ECO:0000256" key="1">
    <source>
        <dbReference type="SAM" id="Coils"/>
    </source>
</evidence>
<accession>A0A8J9YVF8</accession>
<feature type="coiled-coil region" evidence="1">
    <location>
        <begin position="33"/>
        <end position="64"/>
    </location>
</feature>
<keyword evidence="1" id="KW-0175">Coiled coil</keyword>
<protein>
    <submittedName>
        <fullName evidence="2">Hypp6720 protein</fullName>
    </submittedName>
</protein>
<reference evidence="2" key="1">
    <citation type="submission" date="2022-01" db="EMBL/GenBank/DDBJ databases">
        <authorList>
            <person name="Braso-Vives M."/>
        </authorList>
    </citation>
    <scope>NUCLEOTIDE SEQUENCE</scope>
</reference>